<reference evidence="1" key="1">
    <citation type="journal article" date="2014" name="Front. Microbiol.">
        <title>High frequency of phylogenetically diverse reductive dehalogenase-homologous genes in deep subseafloor sedimentary metagenomes.</title>
        <authorList>
            <person name="Kawai M."/>
            <person name="Futagami T."/>
            <person name="Toyoda A."/>
            <person name="Takaki Y."/>
            <person name="Nishi S."/>
            <person name="Hori S."/>
            <person name="Arai W."/>
            <person name="Tsubouchi T."/>
            <person name="Morono Y."/>
            <person name="Uchiyama I."/>
            <person name="Ito T."/>
            <person name="Fujiyama A."/>
            <person name="Inagaki F."/>
            <person name="Takami H."/>
        </authorList>
    </citation>
    <scope>NUCLEOTIDE SEQUENCE</scope>
    <source>
        <strain evidence="1">Expedition CK06-06</strain>
    </source>
</reference>
<evidence type="ECO:0000313" key="1">
    <source>
        <dbReference type="EMBL" id="GAG43144.1"/>
    </source>
</evidence>
<feature type="non-terminal residue" evidence="1">
    <location>
        <position position="65"/>
    </location>
</feature>
<protein>
    <submittedName>
        <fullName evidence="1">Uncharacterized protein</fullName>
    </submittedName>
</protein>
<organism evidence="1">
    <name type="scientific">marine sediment metagenome</name>
    <dbReference type="NCBI Taxonomy" id="412755"/>
    <lineage>
        <taxon>unclassified sequences</taxon>
        <taxon>metagenomes</taxon>
        <taxon>ecological metagenomes</taxon>
    </lineage>
</organism>
<dbReference type="AlphaFoldDB" id="X0XJ24"/>
<accession>X0XJ24</accession>
<sequence length="65" mass="7188">MPIAHISSTHLQLLSSGLVGLERGRVEQVWWVERLWFASPLLSVVGLGLELVRVEVEVEGVVVLV</sequence>
<dbReference type="EMBL" id="BARS01057814">
    <property type="protein sequence ID" value="GAG43144.1"/>
    <property type="molecule type" value="Genomic_DNA"/>
</dbReference>
<name>X0XJ24_9ZZZZ</name>
<proteinExistence type="predicted"/>
<gene>
    <name evidence="1" type="ORF">S01H1_84608</name>
</gene>
<comment type="caution">
    <text evidence="1">The sequence shown here is derived from an EMBL/GenBank/DDBJ whole genome shotgun (WGS) entry which is preliminary data.</text>
</comment>